<evidence type="ECO:0000313" key="5">
    <source>
        <dbReference type="EMBL" id="MPM08649.1"/>
    </source>
</evidence>
<dbReference type="InterPro" id="IPR044946">
    <property type="entry name" value="Restrct_endonuc_typeI_TRD_sf"/>
</dbReference>
<protein>
    <recommendedName>
        <fullName evidence="4">Type I restriction modification DNA specificity domain-containing protein</fullName>
    </recommendedName>
</protein>
<feature type="domain" description="Type I restriction modification DNA specificity" evidence="4">
    <location>
        <begin position="49"/>
        <end position="205"/>
    </location>
</feature>
<evidence type="ECO:0000259" key="4">
    <source>
        <dbReference type="Pfam" id="PF01420"/>
    </source>
</evidence>
<dbReference type="AlphaFoldDB" id="A0A644WXX3"/>
<evidence type="ECO:0000256" key="2">
    <source>
        <dbReference type="ARBA" id="ARBA00022747"/>
    </source>
</evidence>
<dbReference type="SUPFAM" id="SSF116734">
    <property type="entry name" value="DNA methylase specificity domain"/>
    <property type="match status" value="1"/>
</dbReference>
<sequence>MAKTVYDYWFVQFDFPFDFAQGKPNASGKPYKSSGGKMVWSEELKREVPEGWGLKSLGDYADIRRGELITAKDTEQGNIKVVAAGIDYSYTHSKSNKDSNTITISGSGANAGYINFWREPIFASDCITVRANSDTETLILLQFLKAHQIHILNQAKGSAQPHVYPSDIKILNYPIAPKELLDLYGDIVIPLNNRIANNQQENQQLSSLRDWLLPMLMNGQVKVGEVEAEVLRAAEPGAEYRK</sequence>
<dbReference type="CDD" id="cd17291">
    <property type="entry name" value="RMtype1_S_MgeORF438P-TRD-CR_like"/>
    <property type="match status" value="1"/>
</dbReference>
<dbReference type="InterPro" id="IPR000055">
    <property type="entry name" value="Restrct_endonuc_typeI_TRD"/>
</dbReference>
<keyword evidence="3" id="KW-0238">DNA-binding</keyword>
<dbReference type="PANTHER" id="PTHR30408">
    <property type="entry name" value="TYPE-1 RESTRICTION ENZYME ECOKI SPECIFICITY PROTEIN"/>
    <property type="match status" value="1"/>
</dbReference>
<name>A0A644WXX3_9ZZZZ</name>
<dbReference type="Gene3D" id="3.90.220.20">
    <property type="entry name" value="DNA methylase specificity domains"/>
    <property type="match status" value="1"/>
</dbReference>
<dbReference type="InterPro" id="IPR052021">
    <property type="entry name" value="Type-I_RS_S_subunit"/>
</dbReference>
<dbReference type="GO" id="GO:0009307">
    <property type="term" value="P:DNA restriction-modification system"/>
    <property type="evidence" value="ECO:0007669"/>
    <property type="project" value="UniProtKB-KW"/>
</dbReference>
<dbReference type="EMBL" id="VSSQ01001475">
    <property type="protein sequence ID" value="MPM08649.1"/>
    <property type="molecule type" value="Genomic_DNA"/>
</dbReference>
<reference evidence="5" key="1">
    <citation type="submission" date="2019-08" db="EMBL/GenBank/DDBJ databases">
        <authorList>
            <person name="Kucharzyk K."/>
            <person name="Murdoch R.W."/>
            <person name="Higgins S."/>
            <person name="Loffler F."/>
        </authorList>
    </citation>
    <scope>NUCLEOTIDE SEQUENCE</scope>
</reference>
<dbReference type="Pfam" id="PF01420">
    <property type="entry name" value="Methylase_S"/>
    <property type="match status" value="1"/>
</dbReference>
<accession>A0A644WXX3</accession>
<evidence type="ECO:0000256" key="1">
    <source>
        <dbReference type="ARBA" id="ARBA00010923"/>
    </source>
</evidence>
<dbReference type="GO" id="GO:0003677">
    <property type="term" value="F:DNA binding"/>
    <property type="evidence" value="ECO:0007669"/>
    <property type="project" value="UniProtKB-KW"/>
</dbReference>
<gene>
    <name evidence="5" type="ORF">SDC9_54963</name>
</gene>
<proteinExistence type="inferred from homology"/>
<comment type="caution">
    <text evidence="5">The sequence shown here is derived from an EMBL/GenBank/DDBJ whole genome shotgun (WGS) entry which is preliminary data.</text>
</comment>
<dbReference type="Gene3D" id="1.10.287.1120">
    <property type="entry name" value="Bipartite methylase S protein"/>
    <property type="match status" value="1"/>
</dbReference>
<keyword evidence="2" id="KW-0680">Restriction system</keyword>
<comment type="similarity">
    <text evidence="1">Belongs to the type-I restriction system S methylase family.</text>
</comment>
<organism evidence="5">
    <name type="scientific">bioreactor metagenome</name>
    <dbReference type="NCBI Taxonomy" id="1076179"/>
    <lineage>
        <taxon>unclassified sequences</taxon>
        <taxon>metagenomes</taxon>
        <taxon>ecological metagenomes</taxon>
    </lineage>
</organism>
<dbReference type="PANTHER" id="PTHR30408:SF13">
    <property type="entry name" value="TYPE I RESTRICTION ENZYME HINDI SPECIFICITY SUBUNIT"/>
    <property type="match status" value="1"/>
</dbReference>
<evidence type="ECO:0000256" key="3">
    <source>
        <dbReference type="ARBA" id="ARBA00023125"/>
    </source>
</evidence>